<gene>
    <name evidence="1" type="ORF">FJU31_12920</name>
</gene>
<dbReference type="SUPFAM" id="SSF56281">
    <property type="entry name" value="Metallo-hydrolase/oxidoreductase"/>
    <property type="match status" value="1"/>
</dbReference>
<sequence>MQQLANDFWNLRGTFKVAGLLDVGTQLSVVRRSNGRFLVLDSYTPSETQRQALLGLTAGGTLVDAIINVHPFHTLHCEPLHRLLPAARLIGTRRHLQQAPHLPWDPHVIEDEEAQADFADDLDFTVPAGLELVPADDNVHASSVLVRHRRSGIVHVDDTLSVLAAPGALGKWLPQSGLKFHPTLSRALQPRAGAADAFERWARALAERWAGTPYVCAAHSAVRELPADGWRDEVLNALHHVQGKLRRHRHRYG</sequence>
<evidence type="ECO:0008006" key="3">
    <source>
        <dbReference type="Google" id="ProtNLM"/>
    </source>
</evidence>
<name>A0ABQ6SZ98_9GAMM</name>
<dbReference type="InterPro" id="IPR036866">
    <property type="entry name" value="RibonucZ/Hydroxyglut_hydro"/>
</dbReference>
<evidence type="ECO:0000313" key="2">
    <source>
        <dbReference type="Proteomes" id="UP000326367"/>
    </source>
</evidence>
<evidence type="ECO:0000313" key="1">
    <source>
        <dbReference type="EMBL" id="KAA8996522.1"/>
    </source>
</evidence>
<comment type="caution">
    <text evidence="1">The sequence shown here is derived from an EMBL/GenBank/DDBJ whole genome shotgun (WGS) entry which is preliminary data.</text>
</comment>
<keyword evidence="2" id="KW-1185">Reference proteome</keyword>
<dbReference type="Proteomes" id="UP000326367">
    <property type="component" value="Unassembled WGS sequence"/>
</dbReference>
<reference evidence="1 2" key="1">
    <citation type="journal article" date="2020" name="Antonie Van Leeuwenhoek">
        <title>Stenotrophomonas cyclobalanopsidis sp. nov., isolated from the leaf spot disease of Cyclobalanopsis patelliformis.</title>
        <authorList>
            <person name="Bian D.R."/>
            <person name="Xue H."/>
            <person name="Piao C.G."/>
            <person name="Li Y."/>
        </authorList>
    </citation>
    <scope>NUCLEOTIDE SEQUENCE [LARGE SCALE GENOMIC DNA]</scope>
    <source>
        <strain evidence="1 2">TPQG1-4</strain>
    </source>
</reference>
<dbReference type="EMBL" id="VYKI01000016">
    <property type="protein sequence ID" value="KAA8996522.1"/>
    <property type="molecule type" value="Genomic_DNA"/>
</dbReference>
<organism evidence="1 2">
    <name type="scientific">Stenotrophomonas cyclobalanopsidis</name>
    <dbReference type="NCBI Taxonomy" id="2771362"/>
    <lineage>
        <taxon>Bacteria</taxon>
        <taxon>Pseudomonadati</taxon>
        <taxon>Pseudomonadota</taxon>
        <taxon>Gammaproteobacteria</taxon>
        <taxon>Lysobacterales</taxon>
        <taxon>Lysobacteraceae</taxon>
        <taxon>Stenotrophomonas</taxon>
    </lineage>
</organism>
<accession>A0ABQ6SZ98</accession>
<protein>
    <recommendedName>
        <fullName evidence="3">MBL fold metallo-hydrolase</fullName>
    </recommendedName>
</protein>
<proteinExistence type="predicted"/>
<dbReference type="RefSeq" id="WP_150455108.1">
    <property type="nucleotide sequence ID" value="NZ_VYKI01000016.1"/>
</dbReference>